<accession>A0A2D2B2R7</accession>
<reference evidence="6 7" key="1">
    <citation type="submission" date="2017-10" db="EMBL/GenBank/DDBJ databases">
        <title>Genome sequence of Caulobacter mirabilis FWC38.</title>
        <authorList>
            <person name="Fiebig A."/>
            <person name="Crosson S."/>
        </authorList>
    </citation>
    <scope>NUCLEOTIDE SEQUENCE [LARGE SCALE GENOMIC DNA]</scope>
    <source>
        <strain evidence="6 7">FWC 38</strain>
    </source>
</reference>
<dbReference type="OrthoDB" id="9775455at2"/>
<evidence type="ECO:0000259" key="3">
    <source>
        <dbReference type="Pfam" id="PF00263"/>
    </source>
</evidence>
<dbReference type="Pfam" id="PF04972">
    <property type="entry name" value="BON"/>
    <property type="match status" value="1"/>
</dbReference>
<dbReference type="PRINTS" id="PR00811">
    <property type="entry name" value="BCTERIALGSPD"/>
</dbReference>
<feature type="chain" id="PRO_5013682582" evidence="2">
    <location>
        <begin position="25"/>
        <end position="450"/>
    </location>
</feature>
<feature type="domain" description="Type II/III secretion system secretin-like" evidence="3">
    <location>
        <begin position="240"/>
        <end position="399"/>
    </location>
</feature>
<evidence type="ECO:0000256" key="2">
    <source>
        <dbReference type="SAM" id="SignalP"/>
    </source>
</evidence>
<dbReference type="EMBL" id="CP024201">
    <property type="protein sequence ID" value="ATQ44551.1"/>
    <property type="molecule type" value="Genomic_DNA"/>
</dbReference>
<dbReference type="PANTHER" id="PTHR30332:SF17">
    <property type="entry name" value="TYPE IV PILIATION SYSTEM PROTEIN DR_0774-RELATED"/>
    <property type="match status" value="1"/>
</dbReference>
<evidence type="ECO:0000313" key="7">
    <source>
        <dbReference type="Proteomes" id="UP000228945"/>
    </source>
</evidence>
<keyword evidence="7" id="KW-1185">Reference proteome</keyword>
<evidence type="ECO:0000313" key="6">
    <source>
        <dbReference type="EMBL" id="ATQ44551.1"/>
    </source>
</evidence>
<dbReference type="Pfam" id="PF13629">
    <property type="entry name" value="T2SS-T3SS_pil_N"/>
    <property type="match status" value="1"/>
</dbReference>
<protein>
    <submittedName>
        <fullName evidence="6">Uncharacterized protein</fullName>
    </submittedName>
</protein>
<evidence type="ECO:0000256" key="1">
    <source>
        <dbReference type="RuleBase" id="RU004003"/>
    </source>
</evidence>
<dbReference type="GO" id="GO:0009306">
    <property type="term" value="P:protein secretion"/>
    <property type="evidence" value="ECO:0007669"/>
    <property type="project" value="InterPro"/>
</dbReference>
<keyword evidence="2" id="KW-0732">Signal</keyword>
<name>A0A2D2B2R7_9CAUL</name>
<dbReference type="InterPro" id="IPR007055">
    <property type="entry name" value="BON_dom"/>
</dbReference>
<gene>
    <name evidence="6" type="ORF">CSW64_20245</name>
</gene>
<comment type="similarity">
    <text evidence="1">Belongs to the bacterial secretin family.</text>
</comment>
<feature type="signal peptide" evidence="2">
    <location>
        <begin position="1"/>
        <end position="24"/>
    </location>
</feature>
<dbReference type="PANTHER" id="PTHR30332">
    <property type="entry name" value="PROBABLE GENERAL SECRETION PATHWAY PROTEIN D"/>
    <property type="match status" value="1"/>
</dbReference>
<evidence type="ECO:0000259" key="4">
    <source>
        <dbReference type="Pfam" id="PF04972"/>
    </source>
</evidence>
<dbReference type="InterPro" id="IPR050810">
    <property type="entry name" value="Bact_Secretion_Sys_Channel"/>
</dbReference>
<dbReference type="InterPro" id="IPR032789">
    <property type="entry name" value="T2SS-T3SS_pil_N"/>
</dbReference>
<dbReference type="Pfam" id="PF00263">
    <property type="entry name" value="Secretin"/>
    <property type="match status" value="1"/>
</dbReference>
<dbReference type="GO" id="GO:0015627">
    <property type="term" value="C:type II protein secretion system complex"/>
    <property type="evidence" value="ECO:0007669"/>
    <property type="project" value="TreeGrafter"/>
</dbReference>
<dbReference type="Proteomes" id="UP000228945">
    <property type="component" value="Chromosome"/>
</dbReference>
<dbReference type="InterPro" id="IPR004846">
    <property type="entry name" value="T2SS/T3SS_dom"/>
</dbReference>
<organism evidence="6 7">
    <name type="scientific">Caulobacter mirabilis</name>
    <dbReference type="NCBI Taxonomy" id="69666"/>
    <lineage>
        <taxon>Bacteria</taxon>
        <taxon>Pseudomonadati</taxon>
        <taxon>Pseudomonadota</taxon>
        <taxon>Alphaproteobacteria</taxon>
        <taxon>Caulobacterales</taxon>
        <taxon>Caulobacteraceae</taxon>
        <taxon>Caulobacter</taxon>
    </lineage>
</organism>
<sequence>MVNMRIVALLCAAAVAATAPAVQAQNFVSQSLIGEMAPSRVITVPKDKSAAFRLMAGAGEIVVAQPDIASIVANTDRSVYVRGKTLGTTNVLVYDRSHRLIEVIDVRVAQDLESLQADLASALPGEPIRVSALAGGVMLSGQVSTTSVAARAKAIAERYAPQAVSSELTVEAAQQVMLEVRIIEASRTALKDFGVNLGMQNNSGIVFGSGSGLVGASTPQGTLGIKTNIGTLSIEATLRALEEKGVIRTLARPNLAAISGEEATFLAGGEFPYPIPAGQGDITVAYKPFGVTLKFTPVVQDSGLIRLKVAPEVSQLDSRANIRLSGVDVPSLLVRRAGTTVELKDGESFAIAGLFQQDYSNTVRQLPWAGEVPILGTLFRSARWRKQETELVILVTPRLTTAAQSRRLAPEPLGNTREPTAIDLIFQGMALDRPIKPSPADSYAPDPAAP</sequence>
<proteinExistence type="inferred from homology"/>
<dbReference type="AlphaFoldDB" id="A0A2D2B2R7"/>
<feature type="domain" description="BON" evidence="4">
    <location>
        <begin position="114"/>
        <end position="171"/>
    </location>
</feature>
<dbReference type="KEGG" id="cmb:CSW64_20245"/>
<dbReference type="InterPro" id="IPR001775">
    <property type="entry name" value="GspD/PilQ"/>
</dbReference>
<evidence type="ECO:0000259" key="5">
    <source>
        <dbReference type="Pfam" id="PF13629"/>
    </source>
</evidence>
<feature type="domain" description="Pilus formation protein N-terminal" evidence="5">
    <location>
        <begin position="39"/>
        <end position="109"/>
    </location>
</feature>